<feature type="compositionally biased region" description="Polar residues" evidence="1">
    <location>
        <begin position="1041"/>
        <end position="1052"/>
    </location>
</feature>
<evidence type="ECO:0000256" key="1">
    <source>
        <dbReference type="SAM" id="MobiDB-lite"/>
    </source>
</evidence>
<reference evidence="2" key="1">
    <citation type="submission" date="2020-05" db="EMBL/GenBank/DDBJ databases">
        <title>Phylogenomic resolution of chytrid fungi.</title>
        <authorList>
            <person name="Stajich J.E."/>
            <person name="Amses K."/>
            <person name="Simmons R."/>
            <person name="Seto K."/>
            <person name="Myers J."/>
            <person name="Bonds A."/>
            <person name="Quandt C.A."/>
            <person name="Barry K."/>
            <person name="Liu P."/>
            <person name="Grigoriev I."/>
            <person name="Longcore J.E."/>
            <person name="James T.Y."/>
        </authorList>
    </citation>
    <scope>NUCLEOTIDE SEQUENCE</scope>
    <source>
        <strain evidence="2">JEL0476</strain>
    </source>
</reference>
<dbReference type="AlphaFoldDB" id="A0AAD5U7S4"/>
<feature type="region of interest" description="Disordered" evidence="1">
    <location>
        <begin position="995"/>
        <end position="1014"/>
    </location>
</feature>
<gene>
    <name evidence="2" type="ORF">HK099_001574</name>
</gene>
<accession>A0AAD5U7S4</accession>
<comment type="caution">
    <text evidence="2">The sequence shown here is derived from an EMBL/GenBank/DDBJ whole genome shotgun (WGS) entry which is preliminary data.</text>
</comment>
<dbReference type="EMBL" id="JADGJW010000146">
    <property type="protein sequence ID" value="KAJ3223047.1"/>
    <property type="molecule type" value="Genomic_DNA"/>
</dbReference>
<evidence type="ECO:0000313" key="3">
    <source>
        <dbReference type="Proteomes" id="UP001211065"/>
    </source>
</evidence>
<feature type="region of interest" description="Disordered" evidence="1">
    <location>
        <begin position="1036"/>
        <end position="1056"/>
    </location>
</feature>
<name>A0AAD5U7S4_9FUNG</name>
<organism evidence="2 3">
    <name type="scientific">Clydaea vesicula</name>
    <dbReference type="NCBI Taxonomy" id="447962"/>
    <lineage>
        <taxon>Eukaryota</taxon>
        <taxon>Fungi</taxon>
        <taxon>Fungi incertae sedis</taxon>
        <taxon>Chytridiomycota</taxon>
        <taxon>Chytridiomycota incertae sedis</taxon>
        <taxon>Chytridiomycetes</taxon>
        <taxon>Lobulomycetales</taxon>
        <taxon>Lobulomycetaceae</taxon>
        <taxon>Clydaea</taxon>
    </lineage>
</organism>
<dbReference type="Proteomes" id="UP001211065">
    <property type="component" value="Unassembled WGS sequence"/>
</dbReference>
<evidence type="ECO:0000313" key="2">
    <source>
        <dbReference type="EMBL" id="KAJ3223047.1"/>
    </source>
</evidence>
<feature type="compositionally biased region" description="Polar residues" evidence="1">
    <location>
        <begin position="999"/>
        <end position="1014"/>
    </location>
</feature>
<protein>
    <submittedName>
        <fullName evidence="2">Uncharacterized protein</fullName>
    </submittedName>
</protein>
<keyword evidence="3" id="KW-1185">Reference proteome</keyword>
<sequence length="1190" mass="135527">MDIQCSLNYLRDASLHVPKVYGAASIKRIFENTVLWKFTEVFKLRFHCGDLRMLAGECYALDTSKDFERLHIPTQDVLNASANCTTEQLSPSSFETSNQHSSFFQVSTQSESPHVKLKIDVKDQLKNEEKKVKKSWSLQNFKNPLLYTENTKSKKLKKKFSLNLKNSILEQQQKLFEISNPIGVRSTLIRPKNNINTDSSDFPILLNLNFLDKEADFTENRQNSNPEITSDFDSFSRKTRNSNRNGFIDLQCRDDFSNYSSHTSNNSQYIPNENLQSDFNNCLSDESFQNSSVINRCSYEDGQAEVFSSVFLTGDDRVFLDHSKNSFNNSTSRYLTGSADEFEKPQNSNHIQFFNQNTDKNYDVDIVTDEANALNLTDRVFTLEKSVTLKSVQPNQIMSPITSLASNATSPLLETSSINTDSSYSDVIDVTVTKGLKSLRTVKSAVWSSRSDMHHPTPAITPEPASPNHFYPLLNICDGNVKTNDVRKNVTCADDKKNFSGDILHNKPSIVSPISQSKIQLDDSLDEVSTVTNSERNDFDHYNALEVLNTLIEDSENILRNEQDGSIDNFSDEKSSLSSSFLSKNDRYLKKDMVEVNVRKGECDRDYDLELKRHTNTTSDNEKKNMWKLLKAKLPFGAKVQNTQKLPKRSSFSLPNNFEDTNDVQEKVNKNLKFLEDSSPSLLDKETSHVKINYTSESDLIDDYEYPVSYSFNRSNTVGINRVLTGRSSIIHNWEFPVEEKIKNQNVAVDRTAEPFGSVNFIKSEAGVASTSSAKDETASANPSSPIFVAVDDNSHYDVVGNGRRSRNDSENLFSELQPPALNSQLHHSLYERSDFQIKENSNSNFLSHLPFPLPATRSKKTLKNYGSSTPPLFNNEMAQISHNPNENNFNIQYQPQQAYVQHIINNQHRSRTDFIHPHQQNFNNGPQYDITPVEPLYQINNQIQQLGKQIPSRQSVVDGQRRQRHQITQNENIRINKSFHTPIPLFPNRPSASPFFGNRNNDQPFNLQQQPFRENQKINNIDGLPKKIDWKSFNEKRHQTSSPDNSSQYSAVSLPGGCDRIASPNQSTTTVTPSVGSGEHYHLYQNNNENKIVYNGDSYYQKEEEENIEQIDKSLVMEKIRVSENCMKCGQSLCAGKYNYKKCTTCTRCFKSKQENCGFQRKLGKSSCRTTQSELNKILAYRFALGEKN</sequence>
<proteinExistence type="predicted"/>